<organism evidence="2 3">
    <name type="scientific">Stentor coeruleus</name>
    <dbReference type="NCBI Taxonomy" id="5963"/>
    <lineage>
        <taxon>Eukaryota</taxon>
        <taxon>Sar</taxon>
        <taxon>Alveolata</taxon>
        <taxon>Ciliophora</taxon>
        <taxon>Postciliodesmatophora</taxon>
        <taxon>Heterotrichea</taxon>
        <taxon>Heterotrichida</taxon>
        <taxon>Stentoridae</taxon>
        <taxon>Stentor</taxon>
    </lineage>
</organism>
<evidence type="ECO:0000313" key="2">
    <source>
        <dbReference type="EMBL" id="OMJ66887.1"/>
    </source>
</evidence>
<feature type="compositionally biased region" description="Low complexity" evidence="1">
    <location>
        <begin position="98"/>
        <end position="146"/>
    </location>
</feature>
<evidence type="ECO:0000313" key="3">
    <source>
        <dbReference type="Proteomes" id="UP000187209"/>
    </source>
</evidence>
<keyword evidence="3" id="KW-1185">Reference proteome</keyword>
<comment type="caution">
    <text evidence="2">The sequence shown here is derived from an EMBL/GenBank/DDBJ whole genome shotgun (WGS) entry which is preliminary data.</text>
</comment>
<feature type="region of interest" description="Disordered" evidence="1">
    <location>
        <begin position="38"/>
        <end position="153"/>
    </location>
</feature>
<sequence length="153" mass="18062">MHKNNIGKDQWIEAFPLKKEYFEHLYSRLAGNFIPFSKPRKNIKDPRHCKKKYVKMDQTSNFRIDNSRNTRNPENNPRARQHKIVSQQKSSHRKRYDYISSSSGSSYRNRFSSSESNSNSSSKYRSPLPYSRSRSRSITYSDSSSIPRRRSSS</sequence>
<feature type="compositionally biased region" description="Polar residues" evidence="1">
    <location>
        <begin position="57"/>
        <end position="75"/>
    </location>
</feature>
<dbReference type="AlphaFoldDB" id="A0A1R2AQV2"/>
<protein>
    <submittedName>
        <fullName evidence="2">Uncharacterized protein</fullName>
    </submittedName>
</protein>
<accession>A0A1R2AQV2</accession>
<dbReference type="Proteomes" id="UP000187209">
    <property type="component" value="Unassembled WGS sequence"/>
</dbReference>
<proteinExistence type="predicted"/>
<reference evidence="2 3" key="1">
    <citation type="submission" date="2016-11" db="EMBL/GenBank/DDBJ databases">
        <title>The macronuclear genome of Stentor coeruleus: a giant cell with tiny introns.</title>
        <authorList>
            <person name="Slabodnick M."/>
            <person name="Ruby J.G."/>
            <person name="Reiff S.B."/>
            <person name="Swart E.C."/>
            <person name="Gosai S."/>
            <person name="Prabakaran S."/>
            <person name="Witkowska E."/>
            <person name="Larue G.E."/>
            <person name="Fisher S."/>
            <person name="Freeman R.M."/>
            <person name="Gunawardena J."/>
            <person name="Chu W."/>
            <person name="Stover N.A."/>
            <person name="Gregory B.D."/>
            <person name="Nowacki M."/>
            <person name="Derisi J."/>
            <person name="Roy S.W."/>
            <person name="Marshall W.F."/>
            <person name="Sood P."/>
        </authorList>
    </citation>
    <scope>NUCLEOTIDE SEQUENCE [LARGE SCALE GENOMIC DNA]</scope>
    <source>
        <strain evidence="2">WM001</strain>
    </source>
</reference>
<gene>
    <name evidence="2" type="ORF">SteCoe_36113</name>
</gene>
<dbReference type="EMBL" id="MPUH01001610">
    <property type="protein sequence ID" value="OMJ66887.1"/>
    <property type="molecule type" value="Genomic_DNA"/>
</dbReference>
<evidence type="ECO:0000256" key="1">
    <source>
        <dbReference type="SAM" id="MobiDB-lite"/>
    </source>
</evidence>
<name>A0A1R2AQV2_9CILI</name>